<dbReference type="Proteomes" id="UP000192678">
    <property type="component" value="Unassembled WGS sequence"/>
</dbReference>
<organism evidence="4 5">
    <name type="scientific">Pedobacter nyackensis</name>
    <dbReference type="NCBI Taxonomy" id="475255"/>
    <lineage>
        <taxon>Bacteria</taxon>
        <taxon>Pseudomonadati</taxon>
        <taxon>Bacteroidota</taxon>
        <taxon>Sphingobacteriia</taxon>
        <taxon>Sphingobacteriales</taxon>
        <taxon>Sphingobacteriaceae</taxon>
        <taxon>Pedobacter</taxon>
    </lineage>
</organism>
<dbReference type="SUPFAM" id="SSF49785">
    <property type="entry name" value="Galactose-binding domain-like"/>
    <property type="match status" value="1"/>
</dbReference>
<dbReference type="InterPro" id="IPR032527">
    <property type="entry name" value="DUF4959"/>
</dbReference>
<dbReference type="STRING" id="475255.SAMN04488101_101350"/>
<gene>
    <name evidence="4" type="ORF">SAMN04488101_101350</name>
</gene>
<evidence type="ECO:0008006" key="6">
    <source>
        <dbReference type="Google" id="ProtNLM"/>
    </source>
</evidence>
<dbReference type="Pfam" id="PF16323">
    <property type="entry name" value="DUF4959"/>
    <property type="match status" value="1"/>
</dbReference>
<evidence type="ECO:0000313" key="5">
    <source>
        <dbReference type="Proteomes" id="UP000192678"/>
    </source>
</evidence>
<dbReference type="EMBL" id="FWYB01000001">
    <property type="protein sequence ID" value="SMC57533.1"/>
    <property type="molecule type" value="Genomic_DNA"/>
</dbReference>
<dbReference type="InterPro" id="IPR033431">
    <property type="entry name" value="DUF5126"/>
</dbReference>
<dbReference type="RefSeq" id="WP_084286930.1">
    <property type="nucleotide sequence ID" value="NZ_FWYB01000001.1"/>
</dbReference>
<dbReference type="Pfam" id="PF16391">
    <property type="entry name" value="DUF5000"/>
    <property type="match status" value="1"/>
</dbReference>
<evidence type="ECO:0000259" key="1">
    <source>
        <dbReference type="Pfam" id="PF16323"/>
    </source>
</evidence>
<feature type="domain" description="DUF4959" evidence="1">
    <location>
        <begin position="28"/>
        <end position="126"/>
    </location>
</feature>
<name>A0A1W2AAC6_9SPHI</name>
<proteinExistence type="predicted"/>
<dbReference type="OrthoDB" id="626236at2"/>
<feature type="domain" description="DUF5000" evidence="2">
    <location>
        <begin position="258"/>
        <end position="405"/>
    </location>
</feature>
<evidence type="ECO:0000259" key="2">
    <source>
        <dbReference type="Pfam" id="PF16391"/>
    </source>
</evidence>
<protein>
    <recommendedName>
        <fullName evidence="6">F5/8 type C domain-containing protein</fullName>
    </recommendedName>
</protein>
<evidence type="ECO:0000313" key="4">
    <source>
        <dbReference type="EMBL" id="SMC57533.1"/>
    </source>
</evidence>
<evidence type="ECO:0000259" key="3">
    <source>
        <dbReference type="Pfam" id="PF17166"/>
    </source>
</evidence>
<dbReference type="Gene3D" id="2.60.120.260">
    <property type="entry name" value="Galactose-binding domain-like"/>
    <property type="match status" value="1"/>
</dbReference>
<keyword evidence="5" id="KW-1185">Reference proteome</keyword>
<dbReference type="Pfam" id="PF17166">
    <property type="entry name" value="DUF5126"/>
    <property type="match status" value="1"/>
</dbReference>
<dbReference type="InterPro" id="IPR008979">
    <property type="entry name" value="Galactose-bd-like_sf"/>
</dbReference>
<dbReference type="InterPro" id="IPR032164">
    <property type="entry name" value="DUF5000"/>
</dbReference>
<feature type="domain" description="DUF5126" evidence="3">
    <location>
        <begin position="133"/>
        <end position="234"/>
    </location>
</feature>
<reference evidence="4 5" key="1">
    <citation type="submission" date="2017-04" db="EMBL/GenBank/DDBJ databases">
        <authorList>
            <person name="Afonso C.L."/>
            <person name="Miller P.J."/>
            <person name="Scott M.A."/>
            <person name="Spackman E."/>
            <person name="Goraichik I."/>
            <person name="Dimitrov K.M."/>
            <person name="Suarez D.L."/>
            <person name="Swayne D.E."/>
        </authorList>
    </citation>
    <scope>NUCLEOTIDE SEQUENCE [LARGE SCALE GENOMIC DNA]</scope>
    <source>
        <strain evidence="4 5">DSM 19625</strain>
    </source>
</reference>
<sequence>MKIFRNDLQGPVLRKLKTAVLLVIFFSACKEEPIGQRPNDKKAPASVTDIKAEPTAGGAVISYNLPNENDISYVLCEYTSSSGEKKVTRSSIYQNFITIEGLVQVKPTDFSLFLVDHSENKSQPFKGSFLPKEPNFKAVFETIEMEADFSGVLFKWKNENKDLLGFFLYALSDEGKWEEKSLTFSSKPIDKRSLRGFDTKNRKFGIQIMDRFGNKTDTLILEATPLFEKIFDKKKFKDGYLLGDNNSINGGRPLANVWDGNVNVIWHTDATKPFIMPETFTIDLGVNALLSRLVLWNRLDYSYAQHNPRYFEVWGSNSMSHDRLDPYWQTQDWKNEWTLLGDFEEVKPSGLPVGQSTNEDKAVEQAGFEYILEPGVGKMRYLRFVIKETWQKTNAIHFAELSIFGDDGTR</sequence>
<accession>A0A1W2AAC6</accession>
<dbReference type="PROSITE" id="PS51257">
    <property type="entry name" value="PROKAR_LIPOPROTEIN"/>
    <property type="match status" value="1"/>
</dbReference>
<dbReference type="AlphaFoldDB" id="A0A1W2AAC6"/>